<evidence type="ECO:0000313" key="7">
    <source>
        <dbReference type="Proteomes" id="UP000663888"/>
    </source>
</evidence>
<dbReference type="InterPro" id="IPR057326">
    <property type="entry name" value="KR_dom"/>
</dbReference>
<evidence type="ECO:0000256" key="4">
    <source>
        <dbReference type="RuleBase" id="RU000363"/>
    </source>
</evidence>
<dbReference type="FunFam" id="3.40.50.720:FF:000047">
    <property type="entry name" value="NADP-dependent L-serine/L-allo-threonine dehydrogenase"/>
    <property type="match status" value="1"/>
</dbReference>
<name>A0A8H3CD83_9AGAM</name>
<dbReference type="SMART" id="SM00822">
    <property type="entry name" value="PKS_KR"/>
    <property type="match status" value="1"/>
</dbReference>
<gene>
    <name evidence="6" type="ORF">RDB_LOCUS119728</name>
</gene>
<dbReference type="PANTHER" id="PTHR42901">
    <property type="entry name" value="ALCOHOL DEHYDROGENASE"/>
    <property type="match status" value="1"/>
</dbReference>
<dbReference type="Pfam" id="PF00106">
    <property type="entry name" value="adh_short"/>
    <property type="match status" value="1"/>
</dbReference>
<evidence type="ECO:0000256" key="2">
    <source>
        <dbReference type="ARBA" id="ARBA00022857"/>
    </source>
</evidence>
<dbReference type="GO" id="GO:0016616">
    <property type="term" value="F:oxidoreductase activity, acting on the CH-OH group of donors, NAD or NADP as acceptor"/>
    <property type="evidence" value="ECO:0007669"/>
    <property type="project" value="UniProtKB-ARBA"/>
</dbReference>
<dbReference type="InterPro" id="IPR002347">
    <property type="entry name" value="SDR_fam"/>
</dbReference>
<dbReference type="EMBL" id="CAJMWX010001265">
    <property type="protein sequence ID" value="CAE6478136.1"/>
    <property type="molecule type" value="Genomic_DNA"/>
</dbReference>
<accession>A0A8H3CD83</accession>
<reference evidence="6" key="1">
    <citation type="submission" date="2021-01" db="EMBL/GenBank/DDBJ databases">
        <authorList>
            <person name="Kaushik A."/>
        </authorList>
    </citation>
    <scope>NUCLEOTIDE SEQUENCE</scope>
    <source>
        <strain evidence="6">AG4-R118</strain>
    </source>
</reference>
<evidence type="ECO:0000259" key="5">
    <source>
        <dbReference type="SMART" id="SM00822"/>
    </source>
</evidence>
<organism evidence="6 7">
    <name type="scientific">Rhizoctonia solani</name>
    <dbReference type="NCBI Taxonomy" id="456999"/>
    <lineage>
        <taxon>Eukaryota</taxon>
        <taxon>Fungi</taxon>
        <taxon>Dikarya</taxon>
        <taxon>Basidiomycota</taxon>
        <taxon>Agaricomycotina</taxon>
        <taxon>Agaricomycetes</taxon>
        <taxon>Cantharellales</taxon>
        <taxon>Ceratobasidiaceae</taxon>
        <taxon>Rhizoctonia</taxon>
    </lineage>
</organism>
<dbReference type="PRINTS" id="PR00081">
    <property type="entry name" value="GDHRDH"/>
</dbReference>
<protein>
    <recommendedName>
        <fullName evidence="5">Ketoreductase domain-containing protein</fullName>
    </recommendedName>
</protein>
<evidence type="ECO:0000313" key="6">
    <source>
        <dbReference type="EMBL" id="CAE6478136.1"/>
    </source>
</evidence>
<dbReference type="Proteomes" id="UP000663888">
    <property type="component" value="Unassembled WGS sequence"/>
</dbReference>
<dbReference type="AlphaFoldDB" id="A0A8H3CD83"/>
<dbReference type="InterPro" id="IPR036291">
    <property type="entry name" value="NAD(P)-bd_dom_sf"/>
</dbReference>
<comment type="similarity">
    <text evidence="1 4">Belongs to the short-chain dehydrogenases/reductases (SDR) family.</text>
</comment>
<evidence type="ECO:0000256" key="3">
    <source>
        <dbReference type="ARBA" id="ARBA00023002"/>
    </source>
</evidence>
<comment type="caution">
    <text evidence="6">The sequence shown here is derived from an EMBL/GenBank/DDBJ whole genome shotgun (WGS) entry which is preliminary data.</text>
</comment>
<evidence type="ECO:0000256" key="1">
    <source>
        <dbReference type="ARBA" id="ARBA00006484"/>
    </source>
</evidence>
<keyword evidence="3" id="KW-0560">Oxidoreductase</keyword>
<dbReference type="PRINTS" id="PR00080">
    <property type="entry name" value="SDRFAMILY"/>
</dbReference>
<dbReference type="InterPro" id="IPR020904">
    <property type="entry name" value="Sc_DH/Rdtase_CS"/>
</dbReference>
<dbReference type="PANTHER" id="PTHR42901:SF1">
    <property type="entry name" value="ALCOHOL DEHYDROGENASE"/>
    <property type="match status" value="1"/>
</dbReference>
<dbReference type="SUPFAM" id="SSF51735">
    <property type="entry name" value="NAD(P)-binding Rossmann-fold domains"/>
    <property type="match status" value="1"/>
</dbReference>
<feature type="domain" description="Ketoreductase" evidence="5">
    <location>
        <begin position="37"/>
        <end position="230"/>
    </location>
</feature>
<dbReference type="PROSITE" id="PS00061">
    <property type="entry name" value="ADH_SHORT"/>
    <property type="match status" value="1"/>
</dbReference>
<sequence>MLGRLVSHSISRILPITQRFAYYRNMSVFNASRLQNKTVLITGASGGIGEATAILFAKAGSNVILSARRTEVLAKVKAACEAAHKESGVQAGGRFAAIKLDVSDKSAVANLWNDVPQELRDVDILVNNAGFVLGVERVGDINPNDIEAMFATNVFGLISITQALIKDFKERKKGHFINIGSVAGREPYVGGSIYCATKHAVSAFTGSLMRELVDTPIRVTEIQPGMVETDFSVTRYRGDKSAADKVYTGLQPLVAEDIAEEIVWAAARPPHVNLAQVYVLPVNQASATLNYRVSQ</sequence>
<dbReference type="Gene3D" id="3.40.50.720">
    <property type="entry name" value="NAD(P)-binding Rossmann-like Domain"/>
    <property type="match status" value="1"/>
</dbReference>
<keyword evidence="2" id="KW-0521">NADP</keyword>
<proteinExistence type="inferred from homology"/>